<comment type="pathway">
    <text evidence="7">Protein modification; lipoprotein biosynthesis (diacylglyceryl transfer).</text>
</comment>
<evidence type="ECO:0000313" key="8">
    <source>
        <dbReference type="EMBL" id="OEH82058.1"/>
    </source>
</evidence>
<keyword evidence="4 7" id="KW-0812">Transmembrane</keyword>
<evidence type="ECO:0000256" key="2">
    <source>
        <dbReference type="ARBA" id="ARBA00022475"/>
    </source>
</evidence>
<feature type="transmembrane region" description="Helical" evidence="7">
    <location>
        <begin position="12"/>
        <end position="32"/>
    </location>
</feature>
<keyword evidence="6 7" id="KW-0472">Membrane</keyword>
<feature type="transmembrane region" description="Helical" evidence="7">
    <location>
        <begin position="52"/>
        <end position="71"/>
    </location>
</feature>
<dbReference type="UniPathway" id="UPA00664"/>
<dbReference type="GO" id="GO:0008961">
    <property type="term" value="F:phosphatidylglycerol-prolipoprotein diacylglyceryl transferase activity"/>
    <property type="evidence" value="ECO:0007669"/>
    <property type="project" value="UniProtKB-UniRule"/>
</dbReference>
<keyword evidence="5 7" id="KW-1133">Transmembrane helix</keyword>
<accession>A0A1E5KW58</accession>
<evidence type="ECO:0000256" key="6">
    <source>
        <dbReference type="ARBA" id="ARBA00023136"/>
    </source>
</evidence>
<evidence type="ECO:0000256" key="5">
    <source>
        <dbReference type="ARBA" id="ARBA00022989"/>
    </source>
</evidence>
<comment type="function">
    <text evidence="7">Catalyzes the transfer of the diacylglyceryl group from phosphatidylglycerol to the sulfhydryl group of the N-terminal cysteine of a prolipoprotein, the first step in the formation of mature lipoproteins.</text>
</comment>
<dbReference type="GO" id="GO:0005886">
    <property type="term" value="C:plasma membrane"/>
    <property type="evidence" value="ECO:0007669"/>
    <property type="project" value="UniProtKB-SubCell"/>
</dbReference>
<evidence type="ECO:0000256" key="4">
    <source>
        <dbReference type="ARBA" id="ARBA00022692"/>
    </source>
</evidence>
<feature type="binding site" evidence="7">
    <location>
        <position position="134"/>
    </location>
    <ligand>
        <name>a 1,2-diacyl-sn-glycero-3-phospho-(1'-sn-glycerol)</name>
        <dbReference type="ChEBI" id="CHEBI:64716"/>
    </ligand>
</feature>
<keyword evidence="9" id="KW-1185">Reference proteome</keyword>
<evidence type="ECO:0000313" key="9">
    <source>
        <dbReference type="Proteomes" id="UP000095256"/>
    </source>
</evidence>
<keyword evidence="8" id="KW-0449">Lipoprotein</keyword>
<sequence>MLGQVNPVAFNLFGISVYWYAVIIVSGIVLAVWLSSKEAVKVGMKEDDVIDFMLWGLPSAIVGARLYYVIFEWRDYASNPIDILFTRNGGLAIYGGLIGGGIALLLFSRSRFISPWTFLDVAAPSVILAQGIGRWGNFMNHEAFGPETTRSFLESIHLPKFIIDNMNIDGAYRQPTFLYESVWNVLGFMVLILLRKKKNFLKEGEVFLGYIVWYSFGRFFIEGMRTDSLYVFGIIRVSQLLSLLLFFGGIILIVIRRKNPALKFYSREKHLSESKK</sequence>
<gene>
    <name evidence="7" type="primary">lgt</name>
    <name evidence="8" type="ORF">BCR26_14865</name>
</gene>
<feature type="transmembrane region" description="Helical" evidence="7">
    <location>
        <begin position="176"/>
        <end position="194"/>
    </location>
</feature>
<dbReference type="OrthoDB" id="871140at2"/>
<dbReference type="PROSITE" id="PS01311">
    <property type="entry name" value="LGT"/>
    <property type="match status" value="1"/>
</dbReference>
<name>A0A1E5KW58_9ENTE</name>
<feature type="transmembrane region" description="Helical" evidence="7">
    <location>
        <begin position="91"/>
        <end position="108"/>
    </location>
</feature>
<dbReference type="PANTHER" id="PTHR30589">
    <property type="entry name" value="PROLIPOPROTEIN DIACYLGLYCERYL TRANSFERASE"/>
    <property type="match status" value="1"/>
</dbReference>
<dbReference type="EMBL" id="MIEK01000030">
    <property type="protein sequence ID" value="OEH82058.1"/>
    <property type="molecule type" value="Genomic_DNA"/>
</dbReference>
<dbReference type="RefSeq" id="WP_069698995.1">
    <property type="nucleotide sequence ID" value="NZ_JAGGMA010000038.1"/>
</dbReference>
<feature type="transmembrane region" description="Helical" evidence="7">
    <location>
        <begin position="206"/>
        <end position="224"/>
    </location>
</feature>
<organism evidence="8 9">
    <name type="scientific">Enterococcus rivorum</name>
    <dbReference type="NCBI Taxonomy" id="762845"/>
    <lineage>
        <taxon>Bacteria</taxon>
        <taxon>Bacillati</taxon>
        <taxon>Bacillota</taxon>
        <taxon>Bacilli</taxon>
        <taxon>Lactobacillales</taxon>
        <taxon>Enterococcaceae</taxon>
        <taxon>Enterococcus</taxon>
    </lineage>
</organism>
<proteinExistence type="inferred from homology"/>
<dbReference type="AlphaFoldDB" id="A0A1E5KW58"/>
<reference evidence="8 9" key="1">
    <citation type="submission" date="2016-09" db="EMBL/GenBank/DDBJ databases">
        <authorList>
            <person name="Capua I."/>
            <person name="De Benedictis P."/>
            <person name="Joannis T."/>
            <person name="Lombin L.H."/>
            <person name="Cattoli G."/>
        </authorList>
    </citation>
    <scope>NUCLEOTIDE SEQUENCE [LARGE SCALE GENOMIC DNA]</scope>
    <source>
        <strain evidence="8 9">LMG 25899</strain>
    </source>
</reference>
<evidence type="ECO:0000256" key="7">
    <source>
        <dbReference type="HAMAP-Rule" id="MF_01147"/>
    </source>
</evidence>
<comment type="similarity">
    <text evidence="1 7">Belongs to the Lgt family.</text>
</comment>
<dbReference type="Pfam" id="PF01790">
    <property type="entry name" value="LGT"/>
    <property type="match status" value="1"/>
</dbReference>
<protein>
    <recommendedName>
        <fullName evidence="7">Phosphatidylglycerol--prolipoprotein diacylglyceryl transferase</fullName>
        <ecNumber evidence="7">2.5.1.145</ecNumber>
    </recommendedName>
</protein>
<evidence type="ECO:0000256" key="1">
    <source>
        <dbReference type="ARBA" id="ARBA00007150"/>
    </source>
</evidence>
<dbReference type="STRING" id="762845.BCR26_14865"/>
<dbReference type="EC" id="2.5.1.145" evidence="7"/>
<keyword evidence="3 7" id="KW-0808">Transferase</keyword>
<dbReference type="HAMAP" id="MF_01147">
    <property type="entry name" value="Lgt"/>
    <property type="match status" value="1"/>
</dbReference>
<dbReference type="InterPro" id="IPR001640">
    <property type="entry name" value="Lgt"/>
</dbReference>
<comment type="subcellular location">
    <subcellularLocation>
        <location evidence="7">Cell membrane</location>
        <topology evidence="7">Multi-pass membrane protein</topology>
    </subcellularLocation>
</comment>
<dbReference type="Proteomes" id="UP000095256">
    <property type="component" value="Unassembled WGS sequence"/>
</dbReference>
<dbReference type="GO" id="GO:0042158">
    <property type="term" value="P:lipoprotein biosynthetic process"/>
    <property type="evidence" value="ECO:0007669"/>
    <property type="project" value="UniProtKB-UniRule"/>
</dbReference>
<comment type="caution">
    <text evidence="8">The sequence shown here is derived from an EMBL/GenBank/DDBJ whole genome shotgun (WGS) entry which is preliminary data.</text>
</comment>
<comment type="catalytic activity">
    <reaction evidence="7">
        <text>L-cysteinyl-[prolipoprotein] + a 1,2-diacyl-sn-glycero-3-phospho-(1'-sn-glycerol) = an S-1,2-diacyl-sn-glyceryl-L-cysteinyl-[prolipoprotein] + sn-glycerol 1-phosphate + H(+)</text>
        <dbReference type="Rhea" id="RHEA:56712"/>
        <dbReference type="Rhea" id="RHEA-COMP:14679"/>
        <dbReference type="Rhea" id="RHEA-COMP:14680"/>
        <dbReference type="ChEBI" id="CHEBI:15378"/>
        <dbReference type="ChEBI" id="CHEBI:29950"/>
        <dbReference type="ChEBI" id="CHEBI:57685"/>
        <dbReference type="ChEBI" id="CHEBI:64716"/>
        <dbReference type="ChEBI" id="CHEBI:140658"/>
        <dbReference type="EC" id="2.5.1.145"/>
    </reaction>
</comment>
<dbReference type="NCBIfam" id="TIGR00544">
    <property type="entry name" value="lgt"/>
    <property type="match status" value="1"/>
</dbReference>
<evidence type="ECO:0000256" key="3">
    <source>
        <dbReference type="ARBA" id="ARBA00022679"/>
    </source>
</evidence>
<keyword evidence="2 7" id="KW-1003">Cell membrane</keyword>
<feature type="transmembrane region" description="Helical" evidence="7">
    <location>
        <begin position="230"/>
        <end position="255"/>
    </location>
</feature>
<dbReference type="PANTHER" id="PTHR30589:SF0">
    <property type="entry name" value="PHOSPHATIDYLGLYCEROL--PROLIPOPROTEIN DIACYLGLYCERYL TRANSFERASE"/>
    <property type="match status" value="1"/>
</dbReference>